<dbReference type="EMBL" id="AMZH03011785">
    <property type="protein sequence ID" value="RRT52228.1"/>
    <property type="molecule type" value="Genomic_DNA"/>
</dbReference>
<evidence type="ECO:0000256" key="1">
    <source>
        <dbReference type="SAM" id="MobiDB-lite"/>
    </source>
</evidence>
<sequence>IKRERGSTGGRERGEEEGPWLHGSEAGRKSHVVATTVPAWNVPRPSRFPAWLASKVLELWRERSRRRCISWSPQQRCSSSHHPGAIIVASRSRYSSVAPLPPCLNSAFHDKDSDIVAWYNPGARPKRPTPRLGRAPRRRLFEARRLEIKRGARALA</sequence>
<gene>
    <name evidence="2" type="ORF">B296_00049458</name>
</gene>
<dbReference type="Proteomes" id="UP000287651">
    <property type="component" value="Unassembled WGS sequence"/>
</dbReference>
<evidence type="ECO:0000313" key="3">
    <source>
        <dbReference type="Proteomes" id="UP000287651"/>
    </source>
</evidence>
<accession>A0A426YKH4</accession>
<proteinExistence type="predicted"/>
<feature type="region of interest" description="Disordered" evidence="1">
    <location>
        <begin position="1"/>
        <end position="28"/>
    </location>
</feature>
<name>A0A426YKH4_ENSVE</name>
<dbReference type="AlphaFoldDB" id="A0A426YKH4"/>
<protein>
    <submittedName>
        <fullName evidence="2">Uncharacterized protein</fullName>
    </submittedName>
</protein>
<evidence type="ECO:0000313" key="2">
    <source>
        <dbReference type="EMBL" id="RRT52228.1"/>
    </source>
</evidence>
<comment type="caution">
    <text evidence="2">The sequence shown here is derived from an EMBL/GenBank/DDBJ whole genome shotgun (WGS) entry which is preliminary data.</text>
</comment>
<reference evidence="2 3" key="1">
    <citation type="journal article" date="2014" name="Agronomy (Basel)">
        <title>A Draft Genome Sequence for Ensete ventricosum, the Drought-Tolerant Tree Against Hunger.</title>
        <authorList>
            <person name="Harrison J."/>
            <person name="Moore K.A."/>
            <person name="Paszkiewicz K."/>
            <person name="Jones T."/>
            <person name="Grant M."/>
            <person name="Ambacheew D."/>
            <person name="Muzemil S."/>
            <person name="Studholme D.J."/>
        </authorList>
    </citation>
    <scope>NUCLEOTIDE SEQUENCE [LARGE SCALE GENOMIC DNA]</scope>
</reference>
<feature type="non-terminal residue" evidence="2">
    <location>
        <position position="1"/>
    </location>
</feature>
<organism evidence="2 3">
    <name type="scientific">Ensete ventricosum</name>
    <name type="common">Abyssinian banana</name>
    <name type="synonym">Musa ensete</name>
    <dbReference type="NCBI Taxonomy" id="4639"/>
    <lineage>
        <taxon>Eukaryota</taxon>
        <taxon>Viridiplantae</taxon>
        <taxon>Streptophyta</taxon>
        <taxon>Embryophyta</taxon>
        <taxon>Tracheophyta</taxon>
        <taxon>Spermatophyta</taxon>
        <taxon>Magnoliopsida</taxon>
        <taxon>Liliopsida</taxon>
        <taxon>Zingiberales</taxon>
        <taxon>Musaceae</taxon>
        <taxon>Ensete</taxon>
    </lineage>
</organism>
<feature type="compositionally biased region" description="Basic and acidic residues" evidence="1">
    <location>
        <begin position="1"/>
        <end position="16"/>
    </location>
</feature>